<dbReference type="Pfam" id="PF06081">
    <property type="entry name" value="ArAE_1"/>
    <property type="match status" value="1"/>
</dbReference>
<evidence type="ECO:0000256" key="6">
    <source>
        <dbReference type="SAM" id="Phobius"/>
    </source>
</evidence>
<accession>H3NPT3</accession>
<reference evidence="7 8" key="1">
    <citation type="submission" date="2012-01" db="EMBL/GenBank/DDBJ databases">
        <title>The Genome Sequence of Helcococcus kunzii ATCC 51366.</title>
        <authorList>
            <consortium name="The Broad Institute Genome Sequencing Platform"/>
            <person name="Earl A."/>
            <person name="Ward D."/>
            <person name="Feldgarden M."/>
            <person name="Gevers D."/>
            <person name="Huys G."/>
            <person name="Young S.K."/>
            <person name="Zeng Q."/>
            <person name="Gargeya S."/>
            <person name="Fitzgerald M."/>
            <person name="Haas B."/>
            <person name="Abouelleil A."/>
            <person name="Alvarado L."/>
            <person name="Arachchi H.M."/>
            <person name="Berlin A."/>
            <person name="Chapman S.B."/>
            <person name="Gearin G."/>
            <person name="Goldberg J."/>
            <person name="Griggs A."/>
            <person name="Gujja S."/>
            <person name="Hansen M."/>
            <person name="Heiman D."/>
            <person name="Howarth C."/>
            <person name="Larimer J."/>
            <person name="Lui A."/>
            <person name="MacDonald P.J.P."/>
            <person name="McCowen C."/>
            <person name="Montmayeur A."/>
            <person name="Murphy C."/>
            <person name="Neiman D."/>
            <person name="Pearson M."/>
            <person name="Priest M."/>
            <person name="Roberts A."/>
            <person name="Saif S."/>
            <person name="Shea T."/>
            <person name="Sisk P."/>
            <person name="Stolte C."/>
            <person name="Sykes S."/>
            <person name="Wortman J."/>
            <person name="Nusbaum C."/>
            <person name="Birren B."/>
        </authorList>
    </citation>
    <scope>NUCLEOTIDE SEQUENCE [LARGE SCALE GENOMIC DNA]</scope>
    <source>
        <strain evidence="7 8">ATCC 51366</strain>
    </source>
</reference>
<evidence type="ECO:0000256" key="5">
    <source>
        <dbReference type="ARBA" id="ARBA00023136"/>
    </source>
</evidence>
<dbReference type="GO" id="GO:0005886">
    <property type="term" value="C:plasma membrane"/>
    <property type="evidence" value="ECO:0007669"/>
    <property type="project" value="UniProtKB-SubCell"/>
</dbReference>
<name>H3NPT3_9FIRM</name>
<organism evidence="7 8">
    <name type="scientific">Helcococcus kunzii ATCC 51366</name>
    <dbReference type="NCBI Taxonomy" id="883114"/>
    <lineage>
        <taxon>Bacteria</taxon>
        <taxon>Bacillati</taxon>
        <taxon>Bacillota</taxon>
        <taxon>Tissierellia</taxon>
        <taxon>Tissierellales</taxon>
        <taxon>Peptoniphilaceae</taxon>
        <taxon>Helcococcus</taxon>
    </lineage>
</organism>
<keyword evidence="8" id="KW-1185">Reference proteome</keyword>
<evidence type="ECO:0000256" key="2">
    <source>
        <dbReference type="ARBA" id="ARBA00022475"/>
    </source>
</evidence>
<dbReference type="eggNOG" id="COG4129">
    <property type="taxonomic scope" value="Bacteria"/>
</dbReference>
<evidence type="ECO:0000313" key="8">
    <source>
        <dbReference type="Proteomes" id="UP000004191"/>
    </source>
</evidence>
<keyword evidence="5 6" id="KW-0472">Membrane</keyword>
<dbReference type="STRING" id="883114.HMPREF9709_01355"/>
<keyword evidence="3 6" id="KW-0812">Transmembrane</keyword>
<evidence type="ECO:0000256" key="4">
    <source>
        <dbReference type="ARBA" id="ARBA00022989"/>
    </source>
</evidence>
<comment type="caution">
    <text evidence="7">The sequence shown here is derived from an EMBL/GenBank/DDBJ whole genome shotgun (WGS) entry which is preliminary data.</text>
</comment>
<feature type="transmembrane region" description="Helical" evidence="6">
    <location>
        <begin position="131"/>
        <end position="149"/>
    </location>
</feature>
<protein>
    <submittedName>
        <fullName evidence="7">Uncharacterized protein</fullName>
    </submittedName>
</protein>
<dbReference type="HOGENOM" id="CLU_882153_0_0_9"/>
<keyword evidence="2" id="KW-1003">Cell membrane</keyword>
<dbReference type="InterPro" id="IPR010343">
    <property type="entry name" value="ArAE_1"/>
</dbReference>
<evidence type="ECO:0000313" key="7">
    <source>
        <dbReference type="EMBL" id="EHR33311.1"/>
    </source>
</evidence>
<evidence type="ECO:0000256" key="3">
    <source>
        <dbReference type="ARBA" id="ARBA00022692"/>
    </source>
</evidence>
<sequence>MKRIKIGNRSIKTVIAVFFSFFIAGIFPELSPGMMSAAAITAINISIFESFRSSFDRIMANVTAIIVAFILQLIKQVNPVGVAIGMTIIVCVCTIFNWQYSIGSAAIFFVFVLEVPYFAKQDYRLYALNRIFDTVVGTGIGLLVNAYILRPRQEKYLLSVYRSTYKDIRNEFKALLADDKTVDEFKLIDSISKINDTYKNLRNDVKLKMNSNLNTVAVSKLNNLFRMALSLIIELNDIDEKPKLSNKNYIMLQQFFKGDLECQHQIVDDVDSEFFQRYNYEITKIIHTLESIEYNILEFTKSYEKLENVWYKENK</sequence>
<dbReference type="AlphaFoldDB" id="H3NPT3"/>
<gene>
    <name evidence="7" type="ORF">HMPREF9709_01355</name>
</gene>
<feature type="transmembrane region" description="Helical" evidence="6">
    <location>
        <begin position="86"/>
        <end position="111"/>
    </location>
</feature>
<proteinExistence type="predicted"/>
<feature type="transmembrane region" description="Helical" evidence="6">
    <location>
        <begin position="58"/>
        <end position="74"/>
    </location>
</feature>
<evidence type="ECO:0000256" key="1">
    <source>
        <dbReference type="ARBA" id="ARBA00004651"/>
    </source>
</evidence>
<dbReference type="GeneID" id="96999320"/>
<dbReference type="EMBL" id="AGEI01000024">
    <property type="protein sequence ID" value="EHR33311.1"/>
    <property type="molecule type" value="Genomic_DNA"/>
</dbReference>
<keyword evidence="4 6" id="KW-1133">Transmembrane helix</keyword>
<dbReference type="Proteomes" id="UP000004191">
    <property type="component" value="Unassembled WGS sequence"/>
</dbReference>
<dbReference type="RefSeq" id="WP_005398870.1">
    <property type="nucleotide sequence ID" value="NZ_JH601088.1"/>
</dbReference>
<comment type="subcellular location">
    <subcellularLocation>
        <location evidence="1">Cell membrane</location>
        <topology evidence="1">Multi-pass membrane protein</topology>
    </subcellularLocation>
</comment>